<name>A0ABM8G4X2_9CELL</name>
<organism evidence="2 3">
    <name type="scientific">Paraoerskovia sediminicola</name>
    <dbReference type="NCBI Taxonomy" id="1138587"/>
    <lineage>
        <taxon>Bacteria</taxon>
        <taxon>Bacillati</taxon>
        <taxon>Actinomycetota</taxon>
        <taxon>Actinomycetes</taxon>
        <taxon>Micrococcales</taxon>
        <taxon>Cellulomonadaceae</taxon>
        <taxon>Paraoerskovia</taxon>
    </lineage>
</organism>
<protein>
    <submittedName>
        <fullName evidence="2">Uncharacterized protein</fullName>
    </submittedName>
</protein>
<accession>A0ABM8G4X2</accession>
<gene>
    <name evidence="2" type="ORF">GCM10025865_24270</name>
</gene>
<dbReference type="Proteomes" id="UP001321475">
    <property type="component" value="Chromosome"/>
</dbReference>
<reference evidence="3" key="1">
    <citation type="journal article" date="2019" name="Int. J. Syst. Evol. Microbiol.">
        <title>The Global Catalogue of Microorganisms (GCM) 10K type strain sequencing project: providing services to taxonomists for standard genome sequencing and annotation.</title>
        <authorList>
            <consortium name="The Broad Institute Genomics Platform"/>
            <consortium name="The Broad Institute Genome Sequencing Center for Infectious Disease"/>
            <person name="Wu L."/>
            <person name="Ma J."/>
        </authorList>
    </citation>
    <scope>NUCLEOTIDE SEQUENCE [LARGE SCALE GENOMIC DNA]</scope>
    <source>
        <strain evidence="3">NBRC 108565</strain>
    </source>
</reference>
<proteinExistence type="predicted"/>
<dbReference type="EMBL" id="AP027729">
    <property type="protein sequence ID" value="BDZ43128.1"/>
    <property type="molecule type" value="Genomic_DNA"/>
</dbReference>
<sequence>MEGTVVSAALIAAEEAAEVASEGGISPVLLGVLAFVGLVALLGVTYAFRSVGTRH</sequence>
<evidence type="ECO:0000313" key="3">
    <source>
        <dbReference type="Proteomes" id="UP001321475"/>
    </source>
</evidence>
<keyword evidence="1" id="KW-0472">Membrane</keyword>
<evidence type="ECO:0000313" key="2">
    <source>
        <dbReference type="EMBL" id="BDZ43128.1"/>
    </source>
</evidence>
<evidence type="ECO:0000256" key="1">
    <source>
        <dbReference type="SAM" id="Phobius"/>
    </source>
</evidence>
<keyword evidence="1" id="KW-0812">Transmembrane</keyword>
<keyword evidence="3" id="KW-1185">Reference proteome</keyword>
<feature type="transmembrane region" description="Helical" evidence="1">
    <location>
        <begin position="26"/>
        <end position="48"/>
    </location>
</feature>
<keyword evidence="1" id="KW-1133">Transmembrane helix</keyword>